<accession>A0ABS9CKN2</accession>
<feature type="region of interest" description="Disordered" evidence="1">
    <location>
        <begin position="1"/>
        <end position="24"/>
    </location>
</feature>
<evidence type="ECO:0008006" key="4">
    <source>
        <dbReference type="Google" id="ProtNLM"/>
    </source>
</evidence>
<evidence type="ECO:0000313" key="3">
    <source>
        <dbReference type="Proteomes" id="UP001299220"/>
    </source>
</evidence>
<protein>
    <recommendedName>
        <fullName evidence="4">YjzC family protein</fullName>
    </recommendedName>
</protein>
<reference evidence="2 3" key="1">
    <citation type="submission" date="2020-12" db="EMBL/GenBank/DDBJ databases">
        <title>Whole genome sequences of gut porcine anaerobes.</title>
        <authorList>
            <person name="Kubasova T."/>
            <person name="Jahodarova E."/>
            <person name="Rychlik I."/>
        </authorList>
    </citation>
    <scope>NUCLEOTIDE SEQUENCE [LARGE SCALE GENOMIC DNA]</scope>
    <source>
        <strain evidence="2 3">An867</strain>
    </source>
</reference>
<proteinExistence type="predicted"/>
<evidence type="ECO:0000313" key="2">
    <source>
        <dbReference type="EMBL" id="MCF2651699.1"/>
    </source>
</evidence>
<gene>
    <name evidence="2" type="ORF">JQM67_03705</name>
</gene>
<keyword evidence="3" id="KW-1185">Reference proteome</keyword>
<name>A0ABS9CKN2_9FIRM</name>
<comment type="caution">
    <text evidence="2">The sequence shown here is derived from an EMBL/GenBank/DDBJ whole genome shotgun (WGS) entry which is preliminary data.</text>
</comment>
<organism evidence="2 3">
    <name type="scientific">Anaeromassilibacillus senegalensis</name>
    <dbReference type="NCBI Taxonomy" id="1673717"/>
    <lineage>
        <taxon>Bacteria</taxon>
        <taxon>Bacillati</taxon>
        <taxon>Bacillota</taxon>
        <taxon>Clostridia</taxon>
        <taxon>Eubacteriales</taxon>
        <taxon>Acutalibacteraceae</taxon>
        <taxon>Anaeromassilibacillus</taxon>
    </lineage>
</organism>
<sequence>MKYEDKNPGEWQVDPKTGERYRMPAKPTCRLPQAQERGSGTVQGWHKLKQIMSVNKTPYKERT</sequence>
<dbReference type="RefSeq" id="WP_235322706.1">
    <property type="nucleotide sequence ID" value="NZ_JAFBIT010000001.1"/>
</dbReference>
<dbReference type="EMBL" id="JAFBIT010000001">
    <property type="protein sequence ID" value="MCF2651699.1"/>
    <property type="molecule type" value="Genomic_DNA"/>
</dbReference>
<dbReference type="Proteomes" id="UP001299220">
    <property type="component" value="Unassembled WGS sequence"/>
</dbReference>
<evidence type="ECO:0000256" key="1">
    <source>
        <dbReference type="SAM" id="MobiDB-lite"/>
    </source>
</evidence>